<sequence>MNGASEGDGGGYKRRCRALKRRLKLLLYEQECFQEELRRAQRKLLKVSRDKSFLLDRLLQYENVDDDSSGTSEGGAGSKVNGRGQPSVPSPRRRRSPSPPPPAFAPSPYMVSAPPPPKPLPFLKWAGPDRCLAPPPKMASPPYSPFPPAFPPLPPQGGARPRPSPARRSKGTRRGQVRGEGLGVT</sequence>
<dbReference type="PANTHER" id="PTHR21812:SF1">
    <property type="entry name" value="INO80 COMPLEX SUBUNIT E"/>
    <property type="match status" value="1"/>
</dbReference>
<evidence type="ECO:0000313" key="3">
    <source>
        <dbReference type="Ensembl" id="ENSCRFP00000009494.1"/>
    </source>
</evidence>
<dbReference type="Proteomes" id="UP000694396">
    <property type="component" value="Unplaced"/>
</dbReference>
<feature type="region of interest" description="Disordered" evidence="1">
    <location>
        <begin position="61"/>
        <end position="185"/>
    </location>
</feature>
<feature type="domain" description="INO80 complex subunit E N-terminal" evidence="2">
    <location>
        <begin position="12"/>
        <end position="58"/>
    </location>
</feature>
<organism evidence="3 4">
    <name type="scientific">Cyanoderma ruficeps</name>
    <name type="common">rufous-capped babbler</name>
    <dbReference type="NCBI Taxonomy" id="181631"/>
    <lineage>
        <taxon>Eukaryota</taxon>
        <taxon>Metazoa</taxon>
        <taxon>Chordata</taxon>
        <taxon>Craniata</taxon>
        <taxon>Vertebrata</taxon>
        <taxon>Euteleostomi</taxon>
        <taxon>Archelosauria</taxon>
        <taxon>Archosauria</taxon>
        <taxon>Dinosauria</taxon>
        <taxon>Saurischia</taxon>
        <taxon>Theropoda</taxon>
        <taxon>Coelurosauria</taxon>
        <taxon>Aves</taxon>
        <taxon>Neognathae</taxon>
        <taxon>Neoaves</taxon>
        <taxon>Telluraves</taxon>
        <taxon>Australaves</taxon>
        <taxon>Passeriformes</taxon>
        <taxon>Sylvioidea</taxon>
        <taxon>Timaliidae</taxon>
        <taxon>Cyanoderma</taxon>
    </lineage>
</organism>
<protein>
    <recommendedName>
        <fullName evidence="2">INO80 complex subunit E N-terminal domain-containing protein</fullName>
    </recommendedName>
</protein>
<reference evidence="3" key="1">
    <citation type="submission" date="2025-08" db="UniProtKB">
        <authorList>
            <consortium name="Ensembl"/>
        </authorList>
    </citation>
    <scope>IDENTIFICATION</scope>
</reference>
<name>A0A8C3QQS5_9PASS</name>
<evidence type="ECO:0000313" key="4">
    <source>
        <dbReference type="Proteomes" id="UP000694396"/>
    </source>
</evidence>
<feature type="compositionally biased region" description="Pro residues" evidence="1">
    <location>
        <begin position="133"/>
        <end position="155"/>
    </location>
</feature>
<dbReference type="AlphaFoldDB" id="A0A8C3QQS5"/>
<dbReference type="PANTHER" id="PTHR21812">
    <property type="entry name" value="INO80 COMPLEX SUBUNIT E"/>
    <property type="match status" value="1"/>
</dbReference>
<feature type="compositionally biased region" description="Basic residues" evidence="1">
    <location>
        <begin position="165"/>
        <end position="176"/>
    </location>
</feature>
<dbReference type="GO" id="GO:0006338">
    <property type="term" value="P:chromatin remodeling"/>
    <property type="evidence" value="ECO:0007669"/>
    <property type="project" value="InterPro"/>
</dbReference>
<keyword evidence="4" id="KW-1185">Reference proteome</keyword>
<accession>A0A8C3QQS5</accession>
<dbReference type="InterPro" id="IPR056515">
    <property type="entry name" value="INO80E_N"/>
</dbReference>
<reference evidence="3" key="2">
    <citation type="submission" date="2025-09" db="UniProtKB">
        <authorList>
            <consortium name="Ensembl"/>
        </authorList>
    </citation>
    <scope>IDENTIFICATION</scope>
</reference>
<evidence type="ECO:0000256" key="1">
    <source>
        <dbReference type="SAM" id="MobiDB-lite"/>
    </source>
</evidence>
<dbReference type="InterPro" id="IPR026678">
    <property type="entry name" value="INO80E"/>
</dbReference>
<dbReference type="Ensembl" id="ENSCRFT00000009833.1">
    <property type="protein sequence ID" value="ENSCRFP00000009494.1"/>
    <property type="gene ID" value="ENSCRFG00000007404.1"/>
</dbReference>
<evidence type="ECO:0000259" key="2">
    <source>
        <dbReference type="Pfam" id="PF24237"/>
    </source>
</evidence>
<dbReference type="GO" id="GO:0031011">
    <property type="term" value="C:Ino80 complex"/>
    <property type="evidence" value="ECO:0007669"/>
    <property type="project" value="InterPro"/>
</dbReference>
<proteinExistence type="predicted"/>
<dbReference type="Pfam" id="PF24237">
    <property type="entry name" value="INO80E"/>
    <property type="match status" value="1"/>
</dbReference>